<dbReference type="OrthoDB" id="9929039at2759"/>
<feature type="domain" description="TGF-beta family profile" evidence="15">
    <location>
        <begin position="238"/>
        <end position="354"/>
    </location>
</feature>
<dbReference type="EMBL" id="BEZZ01000919">
    <property type="protein sequence ID" value="GCC36961.1"/>
    <property type="molecule type" value="Genomic_DNA"/>
</dbReference>
<accession>A0A401T2T5</accession>
<evidence type="ECO:0000256" key="5">
    <source>
        <dbReference type="ARBA" id="ARBA00022525"/>
    </source>
</evidence>
<sequence>MSGLHTSHKLPAVPLFLNLLGMLLLILMFQIPTLKAACSMHSLSEDAIIVKVQEKILQSLGLTEPPENCNVTSHELRNPFKSRKLARRITRWIGHQKPNKDSDKSEIISFPITNIPCDLQYEGFVGNYSYIFQPSLHSRRNQVTSAEFWFYTGVQLTPGGDPPAELYFLTEPGIFARAAESMVVEGQWVIFHVSQSFLSYISHKILFLQVKCASCQCVRDQVNVPFILSTAKNSGSSRSRRSTVPWSPAYVSLLQRPPSPELIHDDCHRSAVNISFEELGWGNWIVQPSVFTFYYCNGTCSNSNRLTSSLGLKVCCTSVPGTMKPLRVRTTSDSGYTFKYETIPNIITEECACI</sequence>
<dbReference type="STRING" id="137246.A0A401T2T5"/>
<dbReference type="AlphaFoldDB" id="A0A401T2T5"/>
<dbReference type="PANTHER" id="PTHR11848:SF117">
    <property type="entry name" value="INHIBIN ALPHA CHAIN"/>
    <property type="match status" value="1"/>
</dbReference>
<evidence type="ECO:0000313" key="16">
    <source>
        <dbReference type="EMBL" id="GCC36961.1"/>
    </source>
</evidence>
<comment type="subcellular location">
    <subcellularLocation>
        <location evidence="2">Secreted</location>
    </subcellularLocation>
</comment>
<evidence type="ECO:0000256" key="8">
    <source>
        <dbReference type="ARBA" id="ARBA00022729"/>
    </source>
</evidence>
<evidence type="ECO:0000256" key="4">
    <source>
        <dbReference type="ARBA" id="ARBA00019280"/>
    </source>
</evidence>
<dbReference type="PROSITE" id="PS51362">
    <property type="entry name" value="TGF_BETA_2"/>
    <property type="match status" value="1"/>
</dbReference>
<gene>
    <name evidence="16" type="ORF">chiPu_0015461</name>
</gene>
<keyword evidence="14" id="KW-0812">Transmembrane</keyword>
<keyword evidence="5 12" id="KW-0964">Secreted</keyword>
<dbReference type="InterPro" id="IPR001839">
    <property type="entry name" value="TGF-b_C"/>
</dbReference>
<reference evidence="16 17" key="1">
    <citation type="journal article" date="2018" name="Nat. Ecol. Evol.">
        <title>Shark genomes provide insights into elasmobranch evolution and the origin of vertebrates.</title>
        <authorList>
            <person name="Hara Y"/>
            <person name="Yamaguchi K"/>
            <person name="Onimaru K"/>
            <person name="Kadota M"/>
            <person name="Koyanagi M"/>
            <person name="Keeley SD"/>
            <person name="Tatsumi K"/>
            <person name="Tanaka K"/>
            <person name="Motone F"/>
            <person name="Kageyama Y"/>
            <person name="Nozu R"/>
            <person name="Adachi N"/>
            <person name="Nishimura O"/>
            <person name="Nakagawa R"/>
            <person name="Tanegashima C"/>
            <person name="Kiyatake I"/>
            <person name="Matsumoto R"/>
            <person name="Murakumo K"/>
            <person name="Nishida K"/>
            <person name="Terakita A"/>
            <person name="Kuratani S"/>
            <person name="Sato K"/>
            <person name="Hyodo S Kuraku.S."/>
        </authorList>
    </citation>
    <scope>NUCLEOTIDE SEQUENCE [LARGE SCALE GENOMIC DNA]</scope>
</reference>
<dbReference type="InterPro" id="IPR017175">
    <property type="entry name" value="Inhibin_asu"/>
</dbReference>
<dbReference type="SUPFAM" id="SSF57501">
    <property type="entry name" value="Cystine-knot cytokines"/>
    <property type="match status" value="1"/>
</dbReference>
<feature type="transmembrane region" description="Helical" evidence="14">
    <location>
        <begin position="12"/>
        <end position="31"/>
    </location>
</feature>
<keyword evidence="6" id="KW-0165">Cleavage on pair of basic residues</keyword>
<dbReference type="GO" id="GO:0005615">
    <property type="term" value="C:extracellular space"/>
    <property type="evidence" value="ECO:0007669"/>
    <property type="project" value="TreeGrafter"/>
</dbReference>
<comment type="similarity">
    <text evidence="3 13">Belongs to the TGF-beta family.</text>
</comment>
<comment type="caution">
    <text evidence="16">The sequence shown here is derived from an EMBL/GenBank/DDBJ whole genome shotgun (WGS) entry which is preliminary data.</text>
</comment>
<dbReference type="OMA" id="TYVFRPS"/>
<dbReference type="GO" id="GO:0005125">
    <property type="term" value="F:cytokine activity"/>
    <property type="evidence" value="ECO:0007669"/>
    <property type="project" value="TreeGrafter"/>
</dbReference>
<dbReference type="Pfam" id="PF00019">
    <property type="entry name" value="TGF_beta"/>
    <property type="match status" value="1"/>
</dbReference>
<keyword evidence="11" id="KW-0325">Glycoprotein</keyword>
<evidence type="ECO:0000256" key="6">
    <source>
        <dbReference type="ARBA" id="ARBA00022685"/>
    </source>
</evidence>
<evidence type="ECO:0000256" key="10">
    <source>
        <dbReference type="ARBA" id="ARBA00023157"/>
    </source>
</evidence>
<keyword evidence="10" id="KW-1015">Disulfide bond</keyword>
<dbReference type="PROSITE" id="PS00250">
    <property type="entry name" value="TGF_BETA_1"/>
    <property type="match status" value="1"/>
</dbReference>
<keyword evidence="14" id="KW-0472">Membrane</keyword>
<name>A0A401T2T5_CHIPU</name>
<dbReference type="Gene3D" id="2.10.90.10">
    <property type="entry name" value="Cystine-knot cytokines"/>
    <property type="match status" value="1"/>
</dbReference>
<dbReference type="InterPro" id="IPR015615">
    <property type="entry name" value="TGF-beta-rel"/>
</dbReference>
<dbReference type="GO" id="GO:0008083">
    <property type="term" value="F:growth factor activity"/>
    <property type="evidence" value="ECO:0007669"/>
    <property type="project" value="UniProtKB-KW"/>
</dbReference>
<dbReference type="PANTHER" id="PTHR11848">
    <property type="entry name" value="TGF-BETA FAMILY"/>
    <property type="match status" value="1"/>
</dbReference>
<dbReference type="Gene3D" id="2.60.120.970">
    <property type="match status" value="1"/>
</dbReference>
<dbReference type="SMART" id="SM00204">
    <property type="entry name" value="TGFB"/>
    <property type="match status" value="1"/>
</dbReference>
<keyword evidence="7 12" id="KW-0372">Hormone</keyword>
<evidence type="ECO:0000256" key="11">
    <source>
        <dbReference type="ARBA" id="ARBA00023180"/>
    </source>
</evidence>
<evidence type="ECO:0000256" key="12">
    <source>
        <dbReference type="PIRNR" id="PIRNR037328"/>
    </source>
</evidence>
<dbReference type="PRINTS" id="PR00669">
    <property type="entry name" value="INHIBINA"/>
</dbReference>
<evidence type="ECO:0000256" key="1">
    <source>
        <dbReference type="ARBA" id="ARBA00002588"/>
    </source>
</evidence>
<evidence type="ECO:0000256" key="7">
    <source>
        <dbReference type="ARBA" id="ARBA00022702"/>
    </source>
</evidence>
<dbReference type="Proteomes" id="UP000287033">
    <property type="component" value="Unassembled WGS sequence"/>
</dbReference>
<keyword evidence="8" id="KW-0732">Signal</keyword>
<protein>
    <recommendedName>
        <fullName evidence="4 12">Inhibin alpha chain</fullName>
    </recommendedName>
</protein>
<proteinExistence type="inferred from homology"/>
<dbReference type="PIRSF" id="PIRSF037328">
    <property type="entry name" value="Inhibin_alpha_subunit"/>
    <property type="match status" value="1"/>
</dbReference>
<evidence type="ECO:0000256" key="14">
    <source>
        <dbReference type="SAM" id="Phobius"/>
    </source>
</evidence>
<comment type="function">
    <text evidence="1">Inhibins and activins inhibit and activate, respectively, the secretion of follitropin by the pituitary gland. Inhibins/activins are involved in regulating a number of diverse functions such as hypothalamic and pituitary hormone secretion, gonadal hormone secretion, germ cell development and maturation, erythroid differentiation, insulin secretion, nerve cell survival, embryonic axial development or bone growth, depending on their subunit composition. Inhibins appear to oppose the functions of activins.</text>
</comment>
<evidence type="ECO:0000259" key="15">
    <source>
        <dbReference type="PROSITE" id="PS51362"/>
    </source>
</evidence>
<evidence type="ECO:0000256" key="13">
    <source>
        <dbReference type="RuleBase" id="RU000354"/>
    </source>
</evidence>
<organism evidence="16 17">
    <name type="scientific">Chiloscyllium punctatum</name>
    <name type="common">Brownbanded bambooshark</name>
    <name type="synonym">Hemiscyllium punctatum</name>
    <dbReference type="NCBI Taxonomy" id="137246"/>
    <lineage>
        <taxon>Eukaryota</taxon>
        <taxon>Metazoa</taxon>
        <taxon>Chordata</taxon>
        <taxon>Craniata</taxon>
        <taxon>Vertebrata</taxon>
        <taxon>Chondrichthyes</taxon>
        <taxon>Elasmobranchii</taxon>
        <taxon>Galeomorphii</taxon>
        <taxon>Galeoidea</taxon>
        <taxon>Orectolobiformes</taxon>
        <taxon>Hemiscylliidae</taxon>
        <taxon>Chiloscyllium</taxon>
    </lineage>
</organism>
<keyword evidence="14" id="KW-1133">Transmembrane helix</keyword>
<evidence type="ECO:0000256" key="2">
    <source>
        <dbReference type="ARBA" id="ARBA00004613"/>
    </source>
</evidence>
<evidence type="ECO:0000313" key="17">
    <source>
        <dbReference type="Proteomes" id="UP000287033"/>
    </source>
</evidence>
<dbReference type="InterPro" id="IPR029034">
    <property type="entry name" value="Cystine-knot_cytokine"/>
</dbReference>
<evidence type="ECO:0000256" key="3">
    <source>
        <dbReference type="ARBA" id="ARBA00006656"/>
    </source>
</evidence>
<dbReference type="CDD" id="cd13754">
    <property type="entry name" value="TGF_beta_INHA"/>
    <property type="match status" value="1"/>
</dbReference>
<keyword evidence="9 12" id="KW-0339">Growth factor</keyword>
<dbReference type="InterPro" id="IPR017948">
    <property type="entry name" value="TGFb_CS"/>
</dbReference>
<dbReference type="GO" id="GO:0005179">
    <property type="term" value="F:hormone activity"/>
    <property type="evidence" value="ECO:0007669"/>
    <property type="project" value="UniProtKB-KW"/>
</dbReference>
<evidence type="ECO:0000256" key="9">
    <source>
        <dbReference type="ARBA" id="ARBA00023030"/>
    </source>
</evidence>
<keyword evidence="17" id="KW-1185">Reference proteome</keyword>